<evidence type="ECO:0000313" key="2">
    <source>
        <dbReference type="EMBL" id="CAE0342846.1"/>
    </source>
</evidence>
<dbReference type="SUPFAM" id="SSF46565">
    <property type="entry name" value="Chaperone J-domain"/>
    <property type="match status" value="1"/>
</dbReference>
<dbReference type="Pfam" id="PF00226">
    <property type="entry name" value="DnaJ"/>
    <property type="match status" value="1"/>
</dbReference>
<dbReference type="InterPro" id="IPR036869">
    <property type="entry name" value="J_dom_sf"/>
</dbReference>
<dbReference type="Gene3D" id="1.10.287.110">
    <property type="entry name" value="DnaJ domain"/>
    <property type="match status" value="1"/>
</dbReference>
<proteinExistence type="predicted"/>
<sequence length="171" mass="20231">MNHDFKISVHRNPDKVWCSYCKKDLKSEEKKQKEEELDSKIRQQMENQQKLFQESKSYVQSETYDHSERTNNQITLQEILKEVNEKAQLETKNYMQLHSLAQDESSVFQVYKIIYMPSEILQVSFKSLGDGLNSCFRKMAVVIHPDKNSHPLSNKAFQKLSQAYFQCQQSR</sequence>
<organism evidence="2">
    <name type="scientific">Euplotes harpa</name>
    <dbReference type="NCBI Taxonomy" id="151035"/>
    <lineage>
        <taxon>Eukaryota</taxon>
        <taxon>Sar</taxon>
        <taxon>Alveolata</taxon>
        <taxon>Ciliophora</taxon>
        <taxon>Intramacronucleata</taxon>
        <taxon>Spirotrichea</taxon>
        <taxon>Hypotrichia</taxon>
        <taxon>Euplotida</taxon>
        <taxon>Euplotidae</taxon>
        <taxon>Euplotes</taxon>
    </lineage>
</organism>
<gene>
    <name evidence="2" type="ORF">EHAR0213_LOCUS1753</name>
</gene>
<evidence type="ECO:0000259" key="1">
    <source>
        <dbReference type="Pfam" id="PF00226"/>
    </source>
</evidence>
<dbReference type="CDD" id="cd06257">
    <property type="entry name" value="DnaJ"/>
    <property type="match status" value="1"/>
</dbReference>
<dbReference type="AlphaFoldDB" id="A0A7S3N5G2"/>
<reference evidence="2" key="1">
    <citation type="submission" date="2021-01" db="EMBL/GenBank/DDBJ databases">
        <authorList>
            <person name="Corre E."/>
            <person name="Pelletier E."/>
            <person name="Niang G."/>
            <person name="Scheremetjew M."/>
            <person name="Finn R."/>
            <person name="Kale V."/>
            <person name="Holt S."/>
            <person name="Cochrane G."/>
            <person name="Meng A."/>
            <person name="Brown T."/>
            <person name="Cohen L."/>
        </authorList>
    </citation>
    <scope>NUCLEOTIDE SEQUENCE</scope>
    <source>
        <strain evidence="2">FSP1.4</strain>
    </source>
</reference>
<dbReference type="EMBL" id="HBII01003789">
    <property type="protein sequence ID" value="CAE0342846.1"/>
    <property type="molecule type" value="Transcribed_RNA"/>
</dbReference>
<dbReference type="InterPro" id="IPR001623">
    <property type="entry name" value="DnaJ_domain"/>
</dbReference>
<accession>A0A7S3N5G2</accession>
<feature type="domain" description="J" evidence="1">
    <location>
        <begin position="119"/>
        <end position="164"/>
    </location>
</feature>
<name>A0A7S3N5G2_9SPIT</name>
<protein>
    <recommendedName>
        <fullName evidence="1">J domain-containing protein</fullName>
    </recommendedName>
</protein>